<comment type="caution">
    <text evidence="1">The sequence shown here is derived from an EMBL/GenBank/DDBJ whole genome shotgun (WGS) entry which is preliminary data.</text>
</comment>
<evidence type="ECO:0000313" key="2">
    <source>
        <dbReference type="Proteomes" id="UP001268819"/>
    </source>
</evidence>
<name>A0ABU1PSF8_9PSEU</name>
<sequence>MRAHRHQVSLIVVAATGDQVTSTIHDTQAADHHSGVSSMRSNNTLPEFLRRRDEFAIPAGVPVLRFDTTDEAVSFAFRTRGPSHLEYLPAGVLQRPGGAQVPYQGQAWDELAGFYAGDDLYVLLAERAGMRVERTTEHD</sequence>
<organism evidence="1 2">
    <name type="scientific">Saccharothrix longispora</name>
    <dbReference type="NCBI Taxonomy" id="33920"/>
    <lineage>
        <taxon>Bacteria</taxon>
        <taxon>Bacillati</taxon>
        <taxon>Actinomycetota</taxon>
        <taxon>Actinomycetes</taxon>
        <taxon>Pseudonocardiales</taxon>
        <taxon>Pseudonocardiaceae</taxon>
        <taxon>Saccharothrix</taxon>
    </lineage>
</organism>
<dbReference type="Proteomes" id="UP001268819">
    <property type="component" value="Unassembled WGS sequence"/>
</dbReference>
<dbReference type="RefSeq" id="WP_310306406.1">
    <property type="nucleotide sequence ID" value="NZ_BAAAXB010000001.1"/>
</dbReference>
<accession>A0ABU1PSF8</accession>
<keyword evidence="2" id="KW-1185">Reference proteome</keyword>
<evidence type="ECO:0000313" key="1">
    <source>
        <dbReference type="EMBL" id="MDR6593577.1"/>
    </source>
</evidence>
<protein>
    <submittedName>
        <fullName evidence="1">Uncharacterized protein</fullName>
    </submittedName>
</protein>
<gene>
    <name evidence="1" type="ORF">J2S66_001961</name>
</gene>
<reference evidence="1 2" key="1">
    <citation type="submission" date="2023-07" db="EMBL/GenBank/DDBJ databases">
        <title>Sequencing the genomes of 1000 actinobacteria strains.</title>
        <authorList>
            <person name="Klenk H.-P."/>
        </authorList>
    </citation>
    <scope>NUCLEOTIDE SEQUENCE [LARGE SCALE GENOMIC DNA]</scope>
    <source>
        <strain evidence="1 2">DSM 43749</strain>
    </source>
</reference>
<dbReference type="EMBL" id="JAVDSG010000001">
    <property type="protein sequence ID" value="MDR6593577.1"/>
    <property type="molecule type" value="Genomic_DNA"/>
</dbReference>
<proteinExistence type="predicted"/>